<sequence>MTTAFAFDLDGTITREEILPIIAAELDLEREMLTLTELTLSGAIDFEDSFRLRCAILRAVPISEVRRIVQRVQLAEHLVEFIQARPDDCYVVTGNLDVWVAPILDRLGCRSFTSVAKAQGDTLLNVASVLNKSEPVRTLLPRYERVVSVGDSVNDIPMFEEAHVRVAFGGVHRPAPSLYETSDYAVYTEEALCRLLTTL</sequence>
<accession>H5UQW2</accession>
<dbReference type="InterPro" id="IPR023214">
    <property type="entry name" value="HAD_sf"/>
</dbReference>
<comment type="catalytic activity">
    <reaction evidence="10">
        <text>O-phospho-L-serine + H2O = L-serine + phosphate</text>
        <dbReference type="Rhea" id="RHEA:21208"/>
        <dbReference type="ChEBI" id="CHEBI:15377"/>
        <dbReference type="ChEBI" id="CHEBI:33384"/>
        <dbReference type="ChEBI" id="CHEBI:43474"/>
        <dbReference type="ChEBI" id="CHEBI:57524"/>
        <dbReference type="EC" id="3.1.3.3"/>
    </reaction>
</comment>
<comment type="caution">
    <text evidence="12">The sequence shown here is derived from an EMBL/GenBank/DDBJ whole genome shotgun (WGS) entry which is preliminary data.</text>
</comment>
<keyword evidence="9" id="KW-0718">Serine biosynthesis</keyword>
<dbReference type="Gene3D" id="3.40.50.1000">
    <property type="entry name" value="HAD superfamily/HAD-like"/>
    <property type="match status" value="1"/>
</dbReference>
<dbReference type="Proteomes" id="UP000004367">
    <property type="component" value="Unassembled WGS sequence"/>
</dbReference>
<dbReference type="GO" id="GO:0036424">
    <property type="term" value="F:L-phosphoserine phosphatase activity"/>
    <property type="evidence" value="ECO:0007669"/>
    <property type="project" value="TreeGrafter"/>
</dbReference>
<dbReference type="RefSeq" id="WP_009482018.1">
    <property type="nucleotide sequence ID" value="NZ_BAFE01000043.1"/>
</dbReference>
<dbReference type="eggNOG" id="COG0560">
    <property type="taxonomic scope" value="Bacteria"/>
</dbReference>
<dbReference type="STRING" id="1089455.MOPEL_060_00370"/>
<evidence type="ECO:0000256" key="4">
    <source>
        <dbReference type="ARBA" id="ARBA00012640"/>
    </source>
</evidence>
<dbReference type="EMBL" id="BAFE01000043">
    <property type="protein sequence ID" value="GAB48120.1"/>
    <property type="molecule type" value="Genomic_DNA"/>
</dbReference>
<evidence type="ECO:0000256" key="11">
    <source>
        <dbReference type="ARBA" id="ARBA00048523"/>
    </source>
</evidence>
<evidence type="ECO:0000313" key="13">
    <source>
        <dbReference type="Proteomes" id="UP000004367"/>
    </source>
</evidence>
<keyword evidence="13" id="KW-1185">Reference proteome</keyword>
<evidence type="ECO:0000256" key="8">
    <source>
        <dbReference type="ARBA" id="ARBA00022842"/>
    </source>
</evidence>
<dbReference type="PANTHER" id="PTHR43344">
    <property type="entry name" value="PHOSPHOSERINE PHOSPHATASE"/>
    <property type="match status" value="1"/>
</dbReference>
<comment type="cofactor">
    <cofactor evidence="1">
        <name>Mg(2+)</name>
        <dbReference type="ChEBI" id="CHEBI:18420"/>
    </cofactor>
</comment>
<dbReference type="GO" id="GO:0006564">
    <property type="term" value="P:L-serine biosynthetic process"/>
    <property type="evidence" value="ECO:0007669"/>
    <property type="project" value="UniProtKB-KW"/>
</dbReference>
<proteinExistence type="inferred from homology"/>
<comment type="pathway">
    <text evidence="2">Amino-acid biosynthesis; L-serine biosynthesis; L-serine from 3-phospho-D-glycerate: step 3/3.</text>
</comment>
<keyword evidence="7" id="KW-0378">Hydrolase</keyword>
<dbReference type="AlphaFoldDB" id="H5UQW2"/>
<evidence type="ECO:0000256" key="9">
    <source>
        <dbReference type="ARBA" id="ARBA00023299"/>
    </source>
</evidence>
<dbReference type="GO" id="GO:0000287">
    <property type="term" value="F:magnesium ion binding"/>
    <property type="evidence" value="ECO:0007669"/>
    <property type="project" value="TreeGrafter"/>
</dbReference>
<evidence type="ECO:0000256" key="10">
    <source>
        <dbReference type="ARBA" id="ARBA00048138"/>
    </source>
</evidence>
<evidence type="ECO:0000256" key="7">
    <source>
        <dbReference type="ARBA" id="ARBA00022801"/>
    </source>
</evidence>
<name>H5UQW2_9MICO</name>
<evidence type="ECO:0000256" key="3">
    <source>
        <dbReference type="ARBA" id="ARBA00009184"/>
    </source>
</evidence>
<dbReference type="GO" id="GO:0005737">
    <property type="term" value="C:cytoplasm"/>
    <property type="evidence" value="ECO:0007669"/>
    <property type="project" value="TreeGrafter"/>
</dbReference>
<reference evidence="12 13" key="1">
    <citation type="submission" date="2012-02" db="EMBL/GenBank/DDBJ databases">
        <title>Whole genome shotgun sequence of Mobilicoccus pelagius NBRC 104925.</title>
        <authorList>
            <person name="Yoshida Y."/>
            <person name="Hosoyama A."/>
            <person name="Tsuchikane K."/>
            <person name="Katsumata H."/>
            <person name="Yamazaki S."/>
            <person name="Fujita N."/>
        </authorList>
    </citation>
    <scope>NUCLEOTIDE SEQUENCE [LARGE SCALE GENOMIC DNA]</scope>
    <source>
        <strain evidence="12 13">NBRC 104925</strain>
    </source>
</reference>
<protein>
    <recommendedName>
        <fullName evidence="4">phosphoserine phosphatase</fullName>
        <ecNumber evidence="4">3.1.3.3</ecNumber>
    </recommendedName>
</protein>
<dbReference type="Pfam" id="PF12710">
    <property type="entry name" value="HAD"/>
    <property type="match status" value="1"/>
</dbReference>
<comment type="catalytic activity">
    <reaction evidence="11">
        <text>O-phospho-D-serine + H2O = D-serine + phosphate</text>
        <dbReference type="Rhea" id="RHEA:24873"/>
        <dbReference type="ChEBI" id="CHEBI:15377"/>
        <dbReference type="ChEBI" id="CHEBI:35247"/>
        <dbReference type="ChEBI" id="CHEBI:43474"/>
        <dbReference type="ChEBI" id="CHEBI:58680"/>
        <dbReference type="EC" id="3.1.3.3"/>
    </reaction>
</comment>
<comment type="similarity">
    <text evidence="3">Belongs to the HAD-like hydrolase superfamily. SerB family.</text>
</comment>
<dbReference type="InterPro" id="IPR036412">
    <property type="entry name" value="HAD-like_sf"/>
</dbReference>
<dbReference type="EC" id="3.1.3.3" evidence="4"/>
<evidence type="ECO:0000313" key="12">
    <source>
        <dbReference type="EMBL" id="GAB48120.1"/>
    </source>
</evidence>
<evidence type="ECO:0000256" key="2">
    <source>
        <dbReference type="ARBA" id="ARBA00005135"/>
    </source>
</evidence>
<dbReference type="InterPro" id="IPR050582">
    <property type="entry name" value="HAD-like_SerB"/>
</dbReference>
<keyword evidence="8" id="KW-0460">Magnesium</keyword>
<organism evidence="12 13">
    <name type="scientific">Mobilicoccus pelagius NBRC 104925</name>
    <dbReference type="NCBI Taxonomy" id="1089455"/>
    <lineage>
        <taxon>Bacteria</taxon>
        <taxon>Bacillati</taxon>
        <taxon>Actinomycetota</taxon>
        <taxon>Actinomycetes</taxon>
        <taxon>Micrococcales</taxon>
        <taxon>Dermatophilaceae</taxon>
        <taxon>Mobilicoccus</taxon>
    </lineage>
</organism>
<evidence type="ECO:0000256" key="1">
    <source>
        <dbReference type="ARBA" id="ARBA00001946"/>
    </source>
</evidence>
<dbReference type="SUPFAM" id="SSF56784">
    <property type="entry name" value="HAD-like"/>
    <property type="match status" value="1"/>
</dbReference>
<evidence type="ECO:0000256" key="5">
    <source>
        <dbReference type="ARBA" id="ARBA00022605"/>
    </source>
</evidence>
<keyword evidence="5" id="KW-0028">Amino-acid biosynthesis</keyword>
<dbReference type="PANTHER" id="PTHR43344:SF2">
    <property type="entry name" value="PHOSPHOSERINE PHOSPHATASE"/>
    <property type="match status" value="1"/>
</dbReference>
<keyword evidence="6" id="KW-0479">Metal-binding</keyword>
<dbReference type="NCBIfam" id="TIGR01488">
    <property type="entry name" value="HAD-SF-IB"/>
    <property type="match status" value="1"/>
</dbReference>
<evidence type="ECO:0000256" key="6">
    <source>
        <dbReference type="ARBA" id="ARBA00022723"/>
    </source>
</evidence>
<gene>
    <name evidence="12" type="primary">serB</name>
    <name evidence="12" type="ORF">MOPEL_060_00370</name>
</gene>